<organism evidence="2 3">
    <name type="scientific">Strongyloides venezuelensis</name>
    <name type="common">Threadworm</name>
    <dbReference type="NCBI Taxonomy" id="75913"/>
    <lineage>
        <taxon>Eukaryota</taxon>
        <taxon>Metazoa</taxon>
        <taxon>Ecdysozoa</taxon>
        <taxon>Nematoda</taxon>
        <taxon>Chromadorea</taxon>
        <taxon>Rhabditida</taxon>
        <taxon>Tylenchina</taxon>
        <taxon>Panagrolaimomorpha</taxon>
        <taxon>Strongyloidoidea</taxon>
        <taxon>Strongyloididae</taxon>
        <taxon>Strongyloides</taxon>
    </lineage>
</organism>
<keyword evidence="2" id="KW-1185">Reference proteome</keyword>
<dbReference type="STRING" id="75913.A0A0K0F274"/>
<dbReference type="PANTHER" id="PTHR33064:SF37">
    <property type="entry name" value="RIBONUCLEASE H"/>
    <property type="match status" value="1"/>
</dbReference>
<dbReference type="SUPFAM" id="SSF56672">
    <property type="entry name" value="DNA/RNA polymerases"/>
    <property type="match status" value="1"/>
</dbReference>
<dbReference type="Proteomes" id="UP000035680">
    <property type="component" value="Unassembled WGS sequence"/>
</dbReference>
<dbReference type="InterPro" id="IPR051320">
    <property type="entry name" value="Viral_Replic_Matur_Polypro"/>
</dbReference>
<dbReference type="InterPro" id="IPR043502">
    <property type="entry name" value="DNA/RNA_pol_sf"/>
</dbReference>
<evidence type="ECO:0000313" key="2">
    <source>
        <dbReference type="Proteomes" id="UP000035680"/>
    </source>
</evidence>
<name>A0A0K0F274_STRVS</name>
<accession>A0A0K0F274</accession>
<dbReference type="Gene3D" id="3.10.10.10">
    <property type="entry name" value="HIV Type 1 Reverse Transcriptase, subunit A, domain 1"/>
    <property type="match status" value="1"/>
</dbReference>
<dbReference type="WBParaSite" id="SVE_0290100.1">
    <property type="protein sequence ID" value="SVE_0290100.1"/>
    <property type="gene ID" value="SVE_0290100"/>
</dbReference>
<dbReference type="PANTHER" id="PTHR33064">
    <property type="entry name" value="POL PROTEIN"/>
    <property type="match status" value="1"/>
</dbReference>
<evidence type="ECO:0000259" key="1">
    <source>
        <dbReference type="Pfam" id="PF00078"/>
    </source>
</evidence>
<dbReference type="InterPro" id="IPR000477">
    <property type="entry name" value="RT_dom"/>
</dbReference>
<dbReference type="InterPro" id="IPR043128">
    <property type="entry name" value="Rev_trsase/Diguanyl_cyclase"/>
</dbReference>
<reference evidence="2" key="1">
    <citation type="submission" date="2014-07" db="EMBL/GenBank/DDBJ databases">
        <authorList>
            <person name="Martin A.A"/>
            <person name="De Silva N."/>
        </authorList>
    </citation>
    <scope>NUCLEOTIDE SEQUENCE</scope>
</reference>
<dbReference type="Pfam" id="PF00078">
    <property type="entry name" value="RVT_1"/>
    <property type="match status" value="1"/>
</dbReference>
<protein>
    <submittedName>
        <fullName evidence="3">Reverse transcriptase domain-containing protein</fullName>
    </submittedName>
</protein>
<feature type="domain" description="Reverse transcriptase" evidence="1">
    <location>
        <begin position="3"/>
        <end position="97"/>
    </location>
</feature>
<proteinExistence type="predicted"/>
<dbReference type="Gene3D" id="3.30.70.270">
    <property type="match status" value="1"/>
</dbReference>
<dbReference type="AlphaFoldDB" id="A0A0K0F274"/>
<evidence type="ECO:0000313" key="3">
    <source>
        <dbReference type="WBParaSite" id="SVE_0290100.1"/>
    </source>
</evidence>
<sequence>MVVRKATPGQYRLIANMRRTNSITNKYLYNIPNQKKLFQQIDSFDYCSKLDLVDSFYQISIPKESRKNMAIRTNLSKFQFKKLVQGATNNAAKMQRAL</sequence>
<reference evidence="3" key="2">
    <citation type="submission" date="2015-08" db="UniProtKB">
        <authorList>
            <consortium name="WormBaseParasite"/>
        </authorList>
    </citation>
    <scope>IDENTIFICATION</scope>
</reference>